<organism evidence="11 12">
    <name type="scientific">Stylonychia lemnae</name>
    <name type="common">Ciliate</name>
    <dbReference type="NCBI Taxonomy" id="5949"/>
    <lineage>
        <taxon>Eukaryota</taxon>
        <taxon>Sar</taxon>
        <taxon>Alveolata</taxon>
        <taxon>Ciliophora</taxon>
        <taxon>Intramacronucleata</taxon>
        <taxon>Spirotrichea</taxon>
        <taxon>Stichotrichia</taxon>
        <taxon>Sporadotrichida</taxon>
        <taxon>Oxytrichidae</taxon>
        <taxon>Stylonychinae</taxon>
        <taxon>Stylonychia</taxon>
    </lineage>
</organism>
<comment type="subcellular location">
    <subcellularLocation>
        <location evidence="1">Membrane</location>
        <topology evidence="1">Multi-pass membrane protein</topology>
    </subcellularLocation>
</comment>
<feature type="transmembrane region" description="Helical" evidence="8">
    <location>
        <begin position="587"/>
        <end position="607"/>
    </location>
</feature>
<feature type="transmembrane region" description="Helical" evidence="8">
    <location>
        <begin position="645"/>
        <end position="668"/>
    </location>
</feature>
<feature type="compositionally biased region" description="Acidic residues" evidence="7">
    <location>
        <begin position="811"/>
        <end position="820"/>
    </location>
</feature>
<keyword evidence="3 8" id="KW-0812">Transmembrane</keyword>
<comment type="similarity">
    <text evidence="2">Belongs to the polycystin family.</text>
</comment>
<feature type="domain" description="Polycystin cation channel PKD1/PKD2" evidence="9">
    <location>
        <begin position="1294"/>
        <end position="1508"/>
    </location>
</feature>
<feature type="compositionally biased region" description="Acidic residues" evidence="7">
    <location>
        <begin position="79"/>
        <end position="88"/>
    </location>
</feature>
<dbReference type="InParanoid" id="A0A078AND3"/>
<feature type="compositionally biased region" description="Basic and acidic residues" evidence="7">
    <location>
        <begin position="236"/>
        <end position="245"/>
    </location>
</feature>
<feature type="compositionally biased region" description="Basic and acidic residues" evidence="7">
    <location>
        <begin position="267"/>
        <end position="313"/>
    </location>
</feature>
<feature type="region of interest" description="Disordered" evidence="7">
    <location>
        <begin position="1"/>
        <end position="28"/>
    </location>
</feature>
<feature type="domain" description="Polycystin cation channel PKD1/PKD2" evidence="9">
    <location>
        <begin position="586"/>
        <end position="768"/>
    </location>
</feature>
<name>A0A078AND3_STYLE</name>
<evidence type="ECO:0000256" key="4">
    <source>
        <dbReference type="ARBA" id="ARBA00022989"/>
    </source>
</evidence>
<evidence type="ECO:0000259" key="10">
    <source>
        <dbReference type="Pfam" id="PF20519"/>
    </source>
</evidence>
<evidence type="ECO:0000256" key="6">
    <source>
        <dbReference type="SAM" id="Coils"/>
    </source>
</evidence>
<protein>
    <submittedName>
        <fullName evidence="11">Polycystic kidney disease 2-like 1 protein</fullName>
    </submittedName>
</protein>
<feature type="region of interest" description="Disordered" evidence="7">
    <location>
        <begin position="811"/>
        <end position="832"/>
    </location>
</feature>
<evidence type="ECO:0000256" key="8">
    <source>
        <dbReference type="SAM" id="Phobius"/>
    </source>
</evidence>
<evidence type="ECO:0000259" key="9">
    <source>
        <dbReference type="Pfam" id="PF08016"/>
    </source>
</evidence>
<feature type="compositionally biased region" description="Polar residues" evidence="7">
    <location>
        <begin position="821"/>
        <end position="831"/>
    </location>
</feature>
<evidence type="ECO:0000256" key="7">
    <source>
        <dbReference type="SAM" id="MobiDB-lite"/>
    </source>
</evidence>
<reference evidence="11 12" key="1">
    <citation type="submission" date="2014-06" db="EMBL/GenBank/DDBJ databases">
        <authorList>
            <person name="Swart Estienne"/>
        </authorList>
    </citation>
    <scope>NUCLEOTIDE SEQUENCE [LARGE SCALE GENOMIC DNA]</scope>
    <source>
        <strain evidence="11 12">130c</strain>
    </source>
</reference>
<sequence length="2465" mass="291051">MNDDDSHENEKKDDSNQNQSSSIFSVANSFVQHKNGKAARQLSLGSQALKPKIMINNEDLDSFDEGLNSNQKILELSDEDEYQGDQDNESMSKVSFKSDHLRQYPAKLSSRKAGTPQIIVEGSQQDATKILNTDSEMEGENLGQNKLRDLMIDQLRHNLKASSVFTLGVEDQNYLRNQGTDLYKTNETLEQQNSVAIERLKTMANAFMQTKTKIMMRDDSEIVIPKLNLENLRPLRKQESDRQPNEEDQNAIQNDDFIGLDGMQSPERNENHDSDTKMNELDVKNKSFNKTEQESFDQNKREEEIKKLQKDAQETDQDEDEGGRQGALSNLFYLLTSFVFIIIFVTQFDLTAQQRQSYLLTTLLDTTVFDFQLQHVRQDAGSAGEIYQYLKDCLIPLIYDEVQKKSNGIFNNTQSLTNRYNQTLSNETEHYLGLFTYYVGMRISLKQSKYYSNGDSQSQKVLPEIVHYKFDIDAALDDQRETITSPKTGQNYVQFIFLQLFQQTYEEESGPRFTGAYPIYFKGQMTYKEAKDQIIDLFDSGFFDEHNFLYIAVEILTYNEGYKLFSIQTFYKYIREYIKRKELNIQWYDYIDSLAIAFCLQSMYYWFILYARKDIFNIPIGDINEFTKQIQSRYYIQQYLNSSSIAVVLLCIKNLRILMIFFPSFGVLFDTFRRAKSELFYFFTMSIVFLIGFLFAGNSLFGSLNADYKDLGTSMMSLFRMLVGEFKYKSLQASNPEASILFFIIYVVFFFIILLNLLLTIVIKVYDSLRQKKALDSMAKAKIISRENYAYFQKWLDLLLCRMKGDQELDTESEGSDLEDQNQLSSISNQQRESKSNLKELLRARILQKIEQKRQQEIGIEKKKDIKTIFLHNKAKLFQSGKMLKTKEQMENELALVKKQIIEKKVQEREARIRRFQTTDIKGVLKLRSSIVYLLFIINFVVMLSLQLQITDSGQAQKSLKSKIQTQNFTNLQLYTPFDPDHSLFKQYPTYYEQYRHLTNLTVSKIFHPNQMSDWLYTSLHPIIYGSADQTILRQNHLFGKVYAKLTFRKIKMRQNKNDITKNVIQEYRSVDLLDFTDGVKDDEVTTNFRGSRSNRTYQYFKPGNINTYEESGGFLLNLPSNSSEAKQILYDFINDRIIDETLAYLSIEFVTYNQAYHVYVLSTITFQQEVSGIIMPLVRCRTIRKNLYVTRLDQFRLSQELLYAILILFYLSVEIRDYIREWITVVKMVKQVNVIYIQDNKDWKPEYSQIQPNCFERTCVFLGINYQYVINKTFVSLLLFILNLKIFQVILFLYLMWFSLIWFLRQIIRFLRVLLRYISSDFFKLFNLVSISISLTLIGTWIYIIASENFFLDQSGNVVGASHNQIDLLSNLADYYDTYNFYSSINTIIIFWRILQFFSFSFKLSAFTEILSASKNDVLFFMLMFIICLFGYAVMGYSIFGQSSRQYSNIFFTIIEQFKMMIEYFDYDSMKLWNPTFAPAFFISFMLLFDQFMKNMFIAIIMAHYSEFQSFSNFNQDENDSTKRKNQFNKLLFGVVKSALCPDFLIDRAVKKKGKFWIWYTSNWEKLEGRLFKPTQETNDDNLTEEIKELHLVLTSRYLRPTYDKKDIPNSVKPYLFSEYNVQDDDENRRKNEDDNEDSKLPDNSIQDGRFHLDPEELKMAQDKKDKAKQKEYDLKYGGDNVDNQALMVNYINIIPKNFEGLTDDELTSSNVWVAALENLLFQQSQKSILYSDLHEMDQLLGNDLVCMPIYDIDQFSSIQAEFLMKDEQQRIQAWKLSNTDKKLKLWVVLDFEKVFEDENKYRDEFNERLESFHDIINEMKKDYDFWEKEQQKSKHQTNRSNQEKDLLSMGIIKRREQMQKIQQQLERQNRDLIKQVPVLTFKKIIKSPELQDPEFLKVSALQKNLWINYTTHSEKFNLWFNCFSPYYRTKLWNSLSFSEDYVIGIVNTTKYFRQDVALKTTIALQTIKKEYRDYLEREIRKNQDEFDSLKAMSDHKVIHKQITKQRKAISKMRELVDKIESSQIKLEDIAKKATYKIRNRHFSSGFFLDVLEMLQLKKFKIFKKIKNDSKSKKLFDQIDKEQQLLKLEEAQTRLKMFTKKKTDSIQEESEYVRKRTPKKIKIEENKYHHNDKQIMIKQAIQPKLFGLGKSRTNHIIQLGSFGGPGDLNATNDQFERSNNDSVVQGLHTRGPSQIPILQKIQTVQSPSSYRNLMAASETNQTLSDRDKSQQREMFLKNIKSMSKDDDEIFEVKKVSPKIYIETLKSYFGTMIYGVKGDRISNLNQYYPITKGMSQEGRQRQMKHRYTYLVQSMDINEQRLPLWLCMSQDDKLRMLAFQHIEGEAQTMSLLITEEIERMQGSKHKIADLDRKLERTLDNQIYEKYRRLTEWQALKTTSINAEKRLQRLQEEDGAILNLIEYLTDKGQDLQIRQQQLFKDIMKRYKENQIWRQQYESKPIDRSPEK</sequence>
<feature type="region of interest" description="Disordered" evidence="7">
    <location>
        <begin position="79"/>
        <end position="98"/>
    </location>
</feature>
<keyword evidence="5 8" id="KW-0472">Membrane</keyword>
<keyword evidence="12" id="KW-1185">Reference proteome</keyword>
<dbReference type="Pfam" id="PF08016">
    <property type="entry name" value="PKD_channel"/>
    <property type="match status" value="2"/>
</dbReference>
<feature type="transmembrane region" description="Helical" evidence="8">
    <location>
        <begin position="1478"/>
        <end position="1506"/>
    </location>
</feature>
<evidence type="ECO:0000256" key="2">
    <source>
        <dbReference type="ARBA" id="ARBA00007200"/>
    </source>
</evidence>
<feature type="transmembrane region" description="Helical" evidence="8">
    <location>
        <begin position="680"/>
        <end position="701"/>
    </location>
</feature>
<feature type="transmembrane region" description="Helical" evidence="8">
    <location>
        <begin position="740"/>
        <end position="763"/>
    </location>
</feature>
<dbReference type="GO" id="GO:0016020">
    <property type="term" value="C:membrane"/>
    <property type="evidence" value="ECO:0007669"/>
    <property type="project" value="UniProtKB-SubCell"/>
</dbReference>
<feature type="compositionally biased region" description="Polar residues" evidence="7">
    <location>
        <begin position="16"/>
        <end position="28"/>
    </location>
</feature>
<accession>A0A078AND3</accession>
<dbReference type="PANTHER" id="PTHR10877:SF183">
    <property type="entry name" value="AT14535P-RELATED"/>
    <property type="match status" value="1"/>
</dbReference>
<feature type="transmembrane region" description="Helical" evidence="8">
    <location>
        <begin position="1278"/>
        <end position="1305"/>
    </location>
</feature>
<feature type="compositionally biased region" description="Basic and acidic residues" evidence="7">
    <location>
        <begin position="1628"/>
        <end position="1642"/>
    </location>
</feature>
<dbReference type="Gene3D" id="1.10.287.70">
    <property type="match status" value="2"/>
</dbReference>
<dbReference type="InterPro" id="IPR013122">
    <property type="entry name" value="PKD1_2_channel"/>
</dbReference>
<feature type="transmembrane region" description="Helical" evidence="8">
    <location>
        <begin position="331"/>
        <end position="350"/>
    </location>
</feature>
<dbReference type="InterPro" id="IPR051223">
    <property type="entry name" value="Polycystin"/>
</dbReference>
<evidence type="ECO:0000313" key="12">
    <source>
        <dbReference type="Proteomes" id="UP000039865"/>
    </source>
</evidence>
<feature type="coiled-coil region" evidence="6">
    <location>
        <begin position="1818"/>
        <end position="1877"/>
    </location>
</feature>
<dbReference type="Proteomes" id="UP000039865">
    <property type="component" value="Unassembled WGS sequence"/>
</dbReference>
<dbReference type="Pfam" id="PF20519">
    <property type="entry name" value="Polycystin_dom"/>
    <property type="match status" value="1"/>
</dbReference>
<evidence type="ECO:0000256" key="1">
    <source>
        <dbReference type="ARBA" id="ARBA00004141"/>
    </source>
</evidence>
<feature type="region of interest" description="Disordered" evidence="7">
    <location>
        <begin position="234"/>
        <end position="323"/>
    </location>
</feature>
<dbReference type="EMBL" id="CCKQ01010927">
    <property type="protein sequence ID" value="CDW82453.1"/>
    <property type="molecule type" value="Genomic_DNA"/>
</dbReference>
<proteinExistence type="inferred from homology"/>
<feature type="domain" description="Polycystin" evidence="10">
    <location>
        <begin position="1099"/>
        <end position="1184"/>
    </location>
</feature>
<feature type="transmembrane region" description="Helical" evidence="8">
    <location>
        <begin position="931"/>
        <end position="950"/>
    </location>
</feature>
<evidence type="ECO:0000313" key="11">
    <source>
        <dbReference type="EMBL" id="CDW82453.1"/>
    </source>
</evidence>
<gene>
    <name evidence="11" type="primary">Contig10458.g11168</name>
    <name evidence="11" type="ORF">STYLEM_11486</name>
</gene>
<evidence type="ECO:0000256" key="5">
    <source>
        <dbReference type="ARBA" id="ARBA00023136"/>
    </source>
</evidence>
<keyword evidence="4 8" id="KW-1133">Transmembrane helix</keyword>
<feature type="transmembrane region" description="Helical" evidence="8">
    <location>
        <begin position="1326"/>
        <end position="1347"/>
    </location>
</feature>
<feature type="transmembrane region" description="Helical" evidence="8">
    <location>
        <begin position="1419"/>
        <end position="1441"/>
    </location>
</feature>
<keyword evidence="6" id="KW-0175">Coiled coil</keyword>
<dbReference type="PANTHER" id="PTHR10877">
    <property type="entry name" value="POLYCYSTIN FAMILY MEMBER"/>
    <property type="match status" value="1"/>
</dbReference>
<dbReference type="InterPro" id="IPR046791">
    <property type="entry name" value="Polycystin_dom"/>
</dbReference>
<evidence type="ECO:0000256" key="3">
    <source>
        <dbReference type="ARBA" id="ARBA00022692"/>
    </source>
</evidence>
<dbReference type="OrthoDB" id="304739at2759"/>
<feature type="region of interest" description="Disordered" evidence="7">
    <location>
        <begin position="1624"/>
        <end position="1651"/>
    </location>
</feature>